<dbReference type="NCBIfam" id="TIGR02857">
    <property type="entry name" value="CydD"/>
    <property type="match status" value="1"/>
</dbReference>
<dbReference type="PANTHER" id="PTHR24221">
    <property type="entry name" value="ATP-BINDING CASSETTE SUB-FAMILY B"/>
    <property type="match status" value="1"/>
</dbReference>
<evidence type="ECO:0000259" key="8">
    <source>
        <dbReference type="PROSITE" id="PS50893"/>
    </source>
</evidence>
<dbReference type="GO" id="GO:0016887">
    <property type="term" value="F:ATP hydrolysis activity"/>
    <property type="evidence" value="ECO:0007669"/>
    <property type="project" value="InterPro"/>
</dbReference>
<sequence>MANKQPDLARERLEAALAPVSRALRRAGVISAGASLLWLPQAALVAWLLAGLIAGSADRGLALLAAAGFACLGAIRAAFQVLADRILAEAADRVLERARADLVAREGRRAPMAPGPRSAELAALASEKLKVLEPYILRYRSAQMRVFAVPLAILLLTLAISWAVAVILLVAGPLIPGFMALVGMAAREASEKQMDEIGSLNGMLLERIQALVDIRLLDASEQVARGFEEPAEGLRERTMAVLRVAFLSSTVLELFSALGVALVAVYVGFALLGTIDFGAWGAPLGIGEGVFLLLLAPEFFQPLRDLAAAWHDKAAATAVARDLVEAEAVVPVEILGTGAGAVPLPMPDGPALVSVRGLEIALGVTQRLTFPDFDISRGETCALLGPSGRGKSTLLTALAGLLPVTAGRIEIGGQPLDAACADRWRMSIGWIPQAPHFFAGTLRANLRLGDPEAGDNELLAALRTAHAEEIVERLPRGLLSPLGETGAGVSGGEARRLMIARAALGKLPVILAVEPTANLDAETAEAVTDGLLALAGAGATLIVATHDETLAARLGRRIELGEAA</sequence>
<dbReference type="STRING" id="571298.SAMN04488026_1003139"/>
<feature type="transmembrane region" description="Helical" evidence="7">
    <location>
        <begin position="60"/>
        <end position="79"/>
    </location>
</feature>
<dbReference type="GO" id="GO:0042883">
    <property type="term" value="P:cysteine transport"/>
    <property type="evidence" value="ECO:0007669"/>
    <property type="project" value="InterPro"/>
</dbReference>
<keyword evidence="2 7" id="KW-0812">Transmembrane</keyword>
<dbReference type="OrthoDB" id="9806127at2"/>
<evidence type="ECO:0000256" key="1">
    <source>
        <dbReference type="ARBA" id="ARBA00004651"/>
    </source>
</evidence>
<dbReference type="GO" id="GO:0005886">
    <property type="term" value="C:plasma membrane"/>
    <property type="evidence" value="ECO:0007669"/>
    <property type="project" value="UniProtKB-SubCell"/>
</dbReference>
<dbReference type="PANTHER" id="PTHR24221:SF261">
    <property type="entry name" value="GLUTATHIONE_L-CYSTEINE TRANSPORT SYSTEM ATP-BINDING_PERMEASE PROTEIN CYDD"/>
    <property type="match status" value="1"/>
</dbReference>
<protein>
    <submittedName>
        <fullName evidence="10">ATP-binding cassette, subfamily C, CydD</fullName>
    </submittedName>
</protein>
<feature type="transmembrane region" description="Helical" evidence="7">
    <location>
        <begin position="29"/>
        <end position="54"/>
    </location>
</feature>
<dbReference type="CDD" id="cd18584">
    <property type="entry name" value="ABC_6TM_AarD_CydD"/>
    <property type="match status" value="1"/>
</dbReference>
<keyword evidence="4 10" id="KW-0067">ATP-binding</keyword>
<evidence type="ECO:0000256" key="5">
    <source>
        <dbReference type="ARBA" id="ARBA00022989"/>
    </source>
</evidence>
<accession>A0A1G8L008</accession>
<dbReference type="InterPro" id="IPR036640">
    <property type="entry name" value="ABC1_TM_sf"/>
</dbReference>
<dbReference type="SUPFAM" id="SSF52540">
    <property type="entry name" value="P-loop containing nucleoside triphosphate hydrolases"/>
    <property type="match status" value="1"/>
</dbReference>
<dbReference type="PROSITE" id="PS50893">
    <property type="entry name" value="ABC_TRANSPORTER_2"/>
    <property type="match status" value="1"/>
</dbReference>
<feature type="transmembrane region" description="Helical" evidence="7">
    <location>
        <begin position="244"/>
        <end position="271"/>
    </location>
</feature>
<feature type="transmembrane region" description="Helical" evidence="7">
    <location>
        <begin position="277"/>
        <end position="296"/>
    </location>
</feature>
<dbReference type="InterPro" id="IPR039421">
    <property type="entry name" value="Type_1_exporter"/>
</dbReference>
<dbReference type="GO" id="GO:0140359">
    <property type="term" value="F:ABC-type transporter activity"/>
    <property type="evidence" value="ECO:0007669"/>
    <property type="project" value="InterPro"/>
</dbReference>
<dbReference type="Pfam" id="PF00664">
    <property type="entry name" value="ABC_membrane"/>
    <property type="match status" value="1"/>
</dbReference>
<dbReference type="Pfam" id="PF00005">
    <property type="entry name" value="ABC_tran"/>
    <property type="match status" value="1"/>
</dbReference>
<dbReference type="PROSITE" id="PS50929">
    <property type="entry name" value="ABC_TM1F"/>
    <property type="match status" value="1"/>
</dbReference>
<evidence type="ECO:0000256" key="3">
    <source>
        <dbReference type="ARBA" id="ARBA00022741"/>
    </source>
</evidence>
<proteinExistence type="predicted"/>
<dbReference type="Gene3D" id="1.20.1560.10">
    <property type="entry name" value="ABC transporter type 1, transmembrane domain"/>
    <property type="match status" value="1"/>
</dbReference>
<organism evidence="10 11">
    <name type="scientific">Aliiruegeria lutimaris</name>
    <dbReference type="NCBI Taxonomy" id="571298"/>
    <lineage>
        <taxon>Bacteria</taxon>
        <taxon>Pseudomonadati</taxon>
        <taxon>Pseudomonadota</taxon>
        <taxon>Alphaproteobacteria</taxon>
        <taxon>Rhodobacterales</taxon>
        <taxon>Roseobacteraceae</taxon>
        <taxon>Aliiruegeria</taxon>
    </lineage>
</organism>
<evidence type="ECO:0000313" key="10">
    <source>
        <dbReference type="EMBL" id="SDI48957.1"/>
    </source>
</evidence>
<feature type="transmembrane region" description="Helical" evidence="7">
    <location>
        <begin position="142"/>
        <end position="160"/>
    </location>
</feature>
<dbReference type="InterPro" id="IPR017871">
    <property type="entry name" value="ABC_transporter-like_CS"/>
</dbReference>
<dbReference type="EMBL" id="FNEK01000003">
    <property type="protein sequence ID" value="SDI48957.1"/>
    <property type="molecule type" value="Genomic_DNA"/>
</dbReference>
<keyword evidence="3" id="KW-0547">Nucleotide-binding</keyword>
<dbReference type="SUPFAM" id="SSF90123">
    <property type="entry name" value="ABC transporter transmembrane region"/>
    <property type="match status" value="1"/>
</dbReference>
<evidence type="ECO:0000256" key="2">
    <source>
        <dbReference type="ARBA" id="ARBA00022692"/>
    </source>
</evidence>
<keyword evidence="6 7" id="KW-0472">Membrane</keyword>
<dbReference type="InterPro" id="IPR027417">
    <property type="entry name" value="P-loop_NTPase"/>
</dbReference>
<evidence type="ECO:0000256" key="6">
    <source>
        <dbReference type="ARBA" id="ARBA00023136"/>
    </source>
</evidence>
<dbReference type="InterPro" id="IPR014216">
    <property type="entry name" value="ABC_transptr_CydD"/>
</dbReference>
<dbReference type="RefSeq" id="WP_093149025.1">
    <property type="nucleotide sequence ID" value="NZ_FNEK01000003.1"/>
</dbReference>
<keyword evidence="11" id="KW-1185">Reference proteome</keyword>
<reference evidence="10 11" key="1">
    <citation type="submission" date="2016-10" db="EMBL/GenBank/DDBJ databases">
        <authorList>
            <person name="de Groot N.N."/>
        </authorList>
    </citation>
    <scope>NUCLEOTIDE SEQUENCE [LARGE SCALE GENOMIC DNA]</scope>
    <source>
        <strain evidence="10 11">DSM 25294</strain>
    </source>
</reference>
<dbReference type="SMART" id="SM00382">
    <property type="entry name" value="AAA"/>
    <property type="match status" value="1"/>
</dbReference>
<dbReference type="AlphaFoldDB" id="A0A1G8L008"/>
<dbReference type="GO" id="GO:0034040">
    <property type="term" value="F:ATPase-coupled lipid transmembrane transporter activity"/>
    <property type="evidence" value="ECO:0007669"/>
    <property type="project" value="TreeGrafter"/>
</dbReference>
<dbReference type="PROSITE" id="PS00211">
    <property type="entry name" value="ABC_TRANSPORTER_1"/>
    <property type="match status" value="1"/>
</dbReference>
<feature type="domain" description="ABC transmembrane type-1" evidence="9">
    <location>
        <begin position="27"/>
        <end position="315"/>
    </location>
</feature>
<dbReference type="InterPro" id="IPR003439">
    <property type="entry name" value="ABC_transporter-like_ATP-bd"/>
</dbReference>
<dbReference type="Gene3D" id="3.40.50.300">
    <property type="entry name" value="P-loop containing nucleotide triphosphate hydrolases"/>
    <property type="match status" value="1"/>
</dbReference>
<evidence type="ECO:0000256" key="7">
    <source>
        <dbReference type="SAM" id="Phobius"/>
    </source>
</evidence>
<dbReference type="InterPro" id="IPR011527">
    <property type="entry name" value="ABC1_TM_dom"/>
</dbReference>
<evidence type="ECO:0000259" key="9">
    <source>
        <dbReference type="PROSITE" id="PS50929"/>
    </source>
</evidence>
<evidence type="ECO:0000313" key="11">
    <source>
        <dbReference type="Proteomes" id="UP000199382"/>
    </source>
</evidence>
<keyword evidence="5 7" id="KW-1133">Transmembrane helix</keyword>
<gene>
    <name evidence="10" type="ORF">SAMN04488026_1003139</name>
</gene>
<dbReference type="Proteomes" id="UP000199382">
    <property type="component" value="Unassembled WGS sequence"/>
</dbReference>
<feature type="domain" description="ABC transporter" evidence="8">
    <location>
        <begin position="353"/>
        <end position="563"/>
    </location>
</feature>
<comment type="subcellular location">
    <subcellularLocation>
        <location evidence="1">Cell membrane</location>
        <topology evidence="1">Multi-pass membrane protein</topology>
    </subcellularLocation>
</comment>
<dbReference type="GO" id="GO:0005524">
    <property type="term" value="F:ATP binding"/>
    <property type="evidence" value="ECO:0007669"/>
    <property type="project" value="UniProtKB-KW"/>
</dbReference>
<dbReference type="InterPro" id="IPR003593">
    <property type="entry name" value="AAA+_ATPase"/>
</dbReference>
<evidence type="ECO:0000256" key="4">
    <source>
        <dbReference type="ARBA" id="ARBA00022840"/>
    </source>
</evidence>
<name>A0A1G8L008_9RHOB</name>